<evidence type="ECO:0000256" key="1">
    <source>
        <dbReference type="ARBA" id="ARBA00023054"/>
    </source>
</evidence>
<evidence type="ECO:0000256" key="2">
    <source>
        <dbReference type="ARBA" id="ARBA00023172"/>
    </source>
</evidence>
<evidence type="ECO:0000313" key="4">
    <source>
        <dbReference type="EMBL" id="WYX99965.1"/>
    </source>
</evidence>
<accession>A0AAX4NEQ5</accession>
<keyword evidence="2" id="KW-0233">DNA recombination</keyword>
<proteinExistence type="predicted"/>
<dbReference type="AlphaFoldDB" id="A0AAX4NEQ5"/>
<feature type="transmembrane region" description="Helical" evidence="3">
    <location>
        <begin position="6"/>
        <end position="26"/>
    </location>
</feature>
<dbReference type="Proteomes" id="UP001451606">
    <property type="component" value="Chromosome"/>
</dbReference>
<dbReference type="PANTHER" id="PTHR30563:SF0">
    <property type="entry name" value="DNA RECOMBINATION PROTEIN RMUC"/>
    <property type="match status" value="1"/>
</dbReference>
<sequence length="407" mass="45542">MVDIEYLAIGMIAGIIIGFIIAFLIFGKLFSHNSERSRDAIKSIAADVIQSTFSTLTDQSKMQLESIANSTELKLETKKAEIEGIIKPLNDKLAQYWEQVNTMTGSVKTDYGTLKESIDQLMNAQKEMILAASDLNSALKNNQERGRWGEIQLRRIVEISGMSDHCDFSMQESMIEGDERVRPDMIVKLPGSRSIIVDAKTPVSQYIKALEASTEDERKELMKKYASQIRDTVRSLSGKSYHEKFPDSFEFVVMFIPGEAFFSAAIEADKDLIEYSVSKKVILASPLILISLLKSAAIGWQEYRIDRNREEIVLLGRELYKRIGKLLEVFSTLGKSLNKSVKDYNSLVSTLESRVLVTARKMSDLGVGDGKYLEPPDNIDLTASQPITIAENDGKSDSQGLNQENHS</sequence>
<dbReference type="KEGG" id="omr:OXIME_000511"/>
<keyword evidence="5" id="KW-1185">Reference proteome</keyword>
<gene>
    <name evidence="4" type="ORF">OXIME_000511</name>
</gene>
<organism evidence="4 5">
    <name type="scientific">Oxyplasma meridianum</name>
    <dbReference type="NCBI Taxonomy" id="3073602"/>
    <lineage>
        <taxon>Archaea</taxon>
        <taxon>Methanobacteriati</taxon>
        <taxon>Thermoplasmatota</taxon>
        <taxon>Thermoplasmata</taxon>
        <taxon>Thermoplasmatales</taxon>
        <taxon>Thermoplasmataceae</taxon>
        <taxon>Oxyplasma</taxon>
    </lineage>
</organism>
<dbReference type="GeneID" id="95967238"/>
<evidence type="ECO:0000256" key="3">
    <source>
        <dbReference type="SAM" id="Phobius"/>
    </source>
</evidence>
<dbReference type="PANTHER" id="PTHR30563">
    <property type="entry name" value="DNA RECOMBINATION PROTEIN RMUC"/>
    <property type="match status" value="1"/>
</dbReference>
<reference evidence="4 5" key="1">
    <citation type="submission" date="2023-09" db="EMBL/GenBank/DDBJ databases">
        <authorList>
            <person name="Golyshina O.V."/>
            <person name="Lunev E.A."/>
            <person name="Bargiela R."/>
            <person name="Gaines M.C."/>
            <person name="Daum B."/>
            <person name="Bale N.J."/>
            <person name="Koenen M."/>
            <person name="Sinninghe Damst J.S."/>
            <person name="Yakimov M."/>
            <person name="Golyshin P.N."/>
        </authorList>
    </citation>
    <scope>NUCLEOTIDE SEQUENCE [LARGE SCALE GENOMIC DNA]</scope>
    <source>
        <strain evidence="4 5">M1</strain>
    </source>
</reference>
<protein>
    <submittedName>
        <fullName evidence="4">DNA recombination protein RmuC</fullName>
    </submittedName>
</protein>
<dbReference type="GO" id="GO:0006310">
    <property type="term" value="P:DNA recombination"/>
    <property type="evidence" value="ECO:0007669"/>
    <property type="project" value="UniProtKB-KW"/>
</dbReference>
<dbReference type="EMBL" id="CP133772">
    <property type="protein sequence ID" value="WYX99965.1"/>
    <property type="molecule type" value="Genomic_DNA"/>
</dbReference>
<keyword evidence="1" id="KW-0175">Coiled coil</keyword>
<keyword evidence="3" id="KW-1133">Transmembrane helix</keyword>
<name>A0AAX4NEQ5_9ARCH</name>
<keyword evidence="3" id="KW-0472">Membrane</keyword>
<keyword evidence="3" id="KW-0812">Transmembrane</keyword>
<dbReference type="RefSeq" id="WP_393971922.1">
    <property type="nucleotide sequence ID" value="NZ_CP133772.1"/>
</dbReference>
<dbReference type="InterPro" id="IPR003798">
    <property type="entry name" value="DNA_recombination_RmuC"/>
</dbReference>
<dbReference type="Pfam" id="PF02646">
    <property type="entry name" value="RmuC"/>
    <property type="match status" value="1"/>
</dbReference>
<evidence type="ECO:0000313" key="5">
    <source>
        <dbReference type="Proteomes" id="UP001451606"/>
    </source>
</evidence>